<evidence type="ECO:0000259" key="2">
    <source>
        <dbReference type="PROSITE" id="PS51762"/>
    </source>
</evidence>
<dbReference type="PANTHER" id="PTHR10963:SF42">
    <property type="entry name" value="PUTATIVE (AFU_ORTHOLOGUE AFUA_5G02280)-RELATED"/>
    <property type="match status" value="1"/>
</dbReference>
<dbReference type="Gene3D" id="2.60.120.200">
    <property type="match status" value="1"/>
</dbReference>
<dbReference type="Proteomes" id="UP000053831">
    <property type="component" value="Unassembled WGS sequence"/>
</dbReference>
<dbReference type="OrthoDB" id="192832at2759"/>
<dbReference type="InterPro" id="IPR013320">
    <property type="entry name" value="ConA-like_dom_sf"/>
</dbReference>
<dbReference type="GO" id="GO:0004553">
    <property type="term" value="F:hydrolase activity, hydrolyzing O-glycosyl compounds"/>
    <property type="evidence" value="ECO:0007669"/>
    <property type="project" value="InterPro"/>
</dbReference>
<dbReference type="STRING" id="150374.A0A0N0RTH3"/>
<proteinExistence type="predicted"/>
<dbReference type="InterPro" id="IPR050546">
    <property type="entry name" value="Glycosyl_Hydrlase_16"/>
</dbReference>
<organism evidence="3 4">
    <name type="scientific">Escovopsis weberi</name>
    <dbReference type="NCBI Taxonomy" id="150374"/>
    <lineage>
        <taxon>Eukaryota</taxon>
        <taxon>Fungi</taxon>
        <taxon>Dikarya</taxon>
        <taxon>Ascomycota</taxon>
        <taxon>Pezizomycotina</taxon>
        <taxon>Sordariomycetes</taxon>
        <taxon>Hypocreomycetidae</taxon>
        <taxon>Hypocreales</taxon>
        <taxon>Hypocreaceae</taxon>
        <taxon>Escovopsis</taxon>
    </lineage>
</organism>
<dbReference type="CDD" id="cd02181">
    <property type="entry name" value="GH16_fungal_Lam16A_glucanase"/>
    <property type="match status" value="1"/>
</dbReference>
<keyword evidence="4" id="KW-1185">Reference proteome</keyword>
<name>A0A0N0RTH3_ESCWE</name>
<comment type="caution">
    <text evidence="3">The sequence shown here is derived from an EMBL/GenBank/DDBJ whole genome shotgun (WGS) entry which is preliminary data.</text>
</comment>
<dbReference type="SUPFAM" id="SSF49899">
    <property type="entry name" value="Concanavalin A-like lectins/glucanases"/>
    <property type="match status" value="1"/>
</dbReference>
<evidence type="ECO:0000313" key="4">
    <source>
        <dbReference type="Proteomes" id="UP000053831"/>
    </source>
</evidence>
<keyword evidence="3" id="KW-0378">Hydrolase</keyword>
<dbReference type="Pfam" id="PF26113">
    <property type="entry name" value="GH16_XgeA"/>
    <property type="match status" value="1"/>
</dbReference>
<dbReference type="AlphaFoldDB" id="A0A0N0RTH3"/>
<dbReference type="InterPro" id="IPR000757">
    <property type="entry name" value="Beta-glucanase-like"/>
</dbReference>
<keyword evidence="1" id="KW-0472">Membrane</keyword>
<keyword evidence="3" id="KW-0326">Glycosidase</keyword>
<reference evidence="3 4" key="1">
    <citation type="submission" date="2015-07" db="EMBL/GenBank/DDBJ databases">
        <title>The genome of the fungus Escovopsis weberi, a specialized disease agent of ant agriculture.</title>
        <authorList>
            <person name="de Man T.J."/>
            <person name="Stajich J.E."/>
            <person name="Kubicek C.P."/>
            <person name="Chenthamara K."/>
            <person name="Atanasova L."/>
            <person name="Druzhinina I.S."/>
            <person name="Birnbaum S."/>
            <person name="Barribeau S.M."/>
            <person name="Teiling C."/>
            <person name="Suen G."/>
            <person name="Currie C."/>
            <person name="Gerardo N.M."/>
        </authorList>
    </citation>
    <scope>NUCLEOTIDE SEQUENCE [LARGE SCALE GENOMIC DNA]</scope>
</reference>
<keyword evidence="1" id="KW-0812">Transmembrane</keyword>
<evidence type="ECO:0000313" key="3">
    <source>
        <dbReference type="EMBL" id="KOS19579.1"/>
    </source>
</evidence>
<gene>
    <name evidence="3" type="ORF">ESCO_000660</name>
</gene>
<dbReference type="PROSITE" id="PS51762">
    <property type="entry name" value="GH16_2"/>
    <property type="match status" value="1"/>
</dbReference>
<evidence type="ECO:0000256" key="1">
    <source>
        <dbReference type="SAM" id="Phobius"/>
    </source>
</evidence>
<protein>
    <submittedName>
        <fullName evidence="3">Putative glycosidase</fullName>
    </submittedName>
</protein>
<accession>A0A0N0RTH3</accession>
<feature type="transmembrane region" description="Helical" evidence="1">
    <location>
        <begin position="49"/>
        <end position="69"/>
    </location>
</feature>
<dbReference type="GO" id="GO:0009251">
    <property type="term" value="P:glucan catabolic process"/>
    <property type="evidence" value="ECO:0007669"/>
    <property type="project" value="TreeGrafter"/>
</dbReference>
<sequence length="380" mass="41182">MSTRHPKAYVPPPEYDDVALTHYGERPVRDRGRGLLFSKFGRKPWGRRVWIGLAACGLLLIIIIIAAVVGTRHKNRYPNYSGLKYKLAETYQGEGFFDKFNYFTGYDPSQGFVHYVPAAQAREMNLTFASPSAAVLRVDTSVGPWSVPDASTGRFSVRVESKSTYDRGLFIFDVRHAPLGCGAWPALWLTDASRWPHHGEIDVMEATNHAAGGNLVTLHTGPGCSMAGVRRKQSDVALQADCDAAVNDNTGCGVRSGPDSFGGGFNAAGGAVLALEWRDAGIRLWQFARGAEPPDLAGQAPDPSSWGIAAADFPSTDCDISSHFRNNSIVLNIDLCGPLVYGTWAESTCPSNCTDIVANQPEAFADAFWEVGSFRVFQAA</sequence>
<keyword evidence="1" id="KW-1133">Transmembrane helix</keyword>
<feature type="domain" description="GH16" evidence="2">
    <location>
        <begin position="78"/>
        <end position="336"/>
    </location>
</feature>
<dbReference type="EMBL" id="LGSR01000020">
    <property type="protein sequence ID" value="KOS19579.1"/>
    <property type="molecule type" value="Genomic_DNA"/>
</dbReference>
<dbReference type="PANTHER" id="PTHR10963">
    <property type="entry name" value="GLYCOSYL HYDROLASE-RELATED"/>
    <property type="match status" value="1"/>
</dbReference>